<dbReference type="AlphaFoldDB" id="A0A7S2V7E3"/>
<dbReference type="Pfam" id="PF11317">
    <property type="entry name" value="DUF3119"/>
    <property type="match status" value="1"/>
</dbReference>
<reference evidence="2" key="1">
    <citation type="submission" date="2021-01" db="EMBL/GenBank/DDBJ databases">
        <authorList>
            <person name="Corre E."/>
            <person name="Pelletier E."/>
            <person name="Niang G."/>
            <person name="Scheremetjew M."/>
            <person name="Finn R."/>
            <person name="Kale V."/>
            <person name="Holt S."/>
            <person name="Cochrane G."/>
            <person name="Meng A."/>
            <person name="Brown T."/>
            <person name="Cohen L."/>
        </authorList>
    </citation>
    <scope>NUCLEOTIDE SEQUENCE</scope>
    <source>
        <strain evidence="2">CCMP125</strain>
    </source>
</reference>
<name>A0A7S2V7E3_9STRA</name>
<dbReference type="InterPro" id="IPR021467">
    <property type="entry name" value="DUF3119"/>
</dbReference>
<gene>
    <name evidence="2" type="ORF">APAL1065_LOCUS39</name>
</gene>
<protein>
    <submittedName>
        <fullName evidence="2">Uncharacterized protein</fullName>
    </submittedName>
</protein>
<sequence length="248" mass="27130">MMKTRRCTLFCLVALLAVATIKAFVPVPTARRPALAIDHSAPQQQFTPSSSRIPTTALQNFFSGLGGQKEEAPEPRLTVIDPDFRVAALFLAIGGALDTIPYIQLTLGPLVTALGVLFLVQTFRLRFIFDQSAFELVTVSSDEEGETLGRPGENIIVGGENRWATSSIFNYDFFPEGWIDGPVGPILVYFKEDQTPSSSWNEGPGKMANDPEKVAAGVARPGQVHFFPAVANAQQLREEFEKRGCKKI</sequence>
<evidence type="ECO:0000313" key="2">
    <source>
        <dbReference type="EMBL" id="CAD9939152.1"/>
    </source>
</evidence>
<organism evidence="2">
    <name type="scientific">Entomoneis paludosa</name>
    <dbReference type="NCBI Taxonomy" id="265537"/>
    <lineage>
        <taxon>Eukaryota</taxon>
        <taxon>Sar</taxon>
        <taxon>Stramenopiles</taxon>
        <taxon>Ochrophyta</taxon>
        <taxon>Bacillariophyta</taxon>
        <taxon>Bacillariophyceae</taxon>
        <taxon>Bacillariophycidae</taxon>
        <taxon>Entomoneidaceae</taxon>
        <taxon>Entomoneis</taxon>
    </lineage>
</organism>
<proteinExistence type="predicted"/>
<accession>A0A7S2V7E3</accession>
<dbReference type="PANTHER" id="PTHR35550">
    <property type="match status" value="1"/>
</dbReference>
<dbReference type="EMBL" id="HBHT01000060">
    <property type="protein sequence ID" value="CAD9939152.1"/>
    <property type="molecule type" value="Transcribed_RNA"/>
</dbReference>
<keyword evidence="1" id="KW-0732">Signal</keyword>
<feature type="signal peptide" evidence="1">
    <location>
        <begin position="1"/>
        <end position="23"/>
    </location>
</feature>
<evidence type="ECO:0000256" key="1">
    <source>
        <dbReference type="SAM" id="SignalP"/>
    </source>
</evidence>
<dbReference type="PANTHER" id="PTHR35550:SF2">
    <property type="entry name" value="OS05G0401200 PROTEIN"/>
    <property type="match status" value="1"/>
</dbReference>
<feature type="chain" id="PRO_5030740520" evidence="1">
    <location>
        <begin position="24"/>
        <end position="248"/>
    </location>
</feature>